<proteinExistence type="predicted"/>
<keyword evidence="2" id="KW-1133">Transmembrane helix</keyword>
<dbReference type="OrthoDB" id="5151975at2759"/>
<sequence>MYIPSVYHYSRVSVAQGRLGTGTHAGSHGSHSECVSVLCRLGLSPVRPYTETNSEHLGTIQKRQFSDDPGQNTNIKIGLVVGILVAAFLAVVIAFLWIYGPSIRFREKKKKHRSHKSSSSKSSRSSDGGPPPFRRPHPHPRPRPPPRSAPPPSPPPPARPRTPADDAAPADDKSAG</sequence>
<feature type="compositionally biased region" description="Pro residues" evidence="1">
    <location>
        <begin position="145"/>
        <end position="160"/>
    </location>
</feature>
<dbReference type="EMBL" id="JAGMUV010000011">
    <property type="protein sequence ID" value="KAH7140832.1"/>
    <property type="molecule type" value="Genomic_DNA"/>
</dbReference>
<evidence type="ECO:0000313" key="3">
    <source>
        <dbReference type="EMBL" id="KAH7140832.1"/>
    </source>
</evidence>
<protein>
    <submittedName>
        <fullName evidence="3">Uncharacterized protein</fullName>
    </submittedName>
</protein>
<evidence type="ECO:0000256" key="1">
    <source>
        <dbReference type="SAM" id="MobiDB-lite"/>
    </source>
</evidence>
<keyword evidence="2" id="KW-0812">Transmembrane</keyword>
<feature type="transmembrane region" description="Helical" evidence="2">
    <location>
        <begin position="77"/>
        <end position="100"/>
    </location>
</feature>
<keyword evidence="2" id="KW-0472">Membrane</keyword>
<feature type="region of interest" description="Disordered" evidence="1">
    <location>
        <begin position="107"/>
        <end position="176"/>
    </location>
</feature>
<reference evidence="3" key="1">
    <citation type="journal article" date="2021" name="Nat. Commun.">
        <title>Genetic determinants of endophytism in the Arabidopsis root mycobiome.</title>
        <authorList>
            <person name="Mesny F."/>
            <person name="Miyauchi S."/>
            <person name="Thiergart T."/>
            <person name="Pickel B."/>
            <person name="Atanasova L."/>
            <person name="Karlsson M."/>
            <person name="Huettel B."/>
            <person name="Barry K.W."/>
            <person name="Haridas S."/>
            <person name="Chen C."/>
            <person name="Bauer D."/>
            <person name="Andreopoulos W."/>
            <person name="Pangilinan J."/>
            <person name="LaButti K."/>
            <person name="Riley R."/>
            <person name="Lipzen A."/>
            <person name="Clum A."/>
            <person name="Drula E."/>
            <person name="Henrissat B."/>
            <person name="Kohler A."/>
            <person name="Grigoriev I.V."/>
            <person name="Martin F.M."/>
            <person name="Hacquard S."/>
        </authorList>
    </citation>
    <scope>NUCLEOTIDE SEQUENCE</scope>
    <source>
        <strain evidence="3">MPI-CAGE-AT-0147</strain>
    </source>
</reference>
<gene>
    <name evidence="3" type="ORF">EDB81DRAFT_65911</name>
</gene>
<evidence type="ECO:0000313" key="4">
    <source>
        <dbReference type="Proteomes" id="UP000738349"/>
    </source>
</evidence>
<feature type="compositionally biased region" description="Basic residues" evidence="1">
    <location>
        <begin position="107"/>
        <end position="118"/>
    </location>
</feature>
<dbReference type="AlphaFoldDB" id="A0A9P9EPH3"/>
<dbReference type="Proteomes" id="UP000738349">
    <property type="component" value="Unassembled WGS sequence"/>
</dbReference>
<name>A0A9P9EPH3_9HYPO</name>
<organism evidence="3 4">
    <name type="scientific">Dactylonectria macrodidyma</name>
    <dbReference type="NCBI Taxonomy" id="307937"/>
    <lineage>
        <taxon>Eukaryota</taxon>
        <taxon>Fungi</taxon>
        <taxon>Dikarya</taxon>
        <taxon>Ascomycota</taxon>
        <taxon>Pezizomycotina</taxon>
        <taxon>Sordariomycetes</taxon>
        <taxon>Hypocreomycetidae</taxon>
        <taxon>Hypocreales</taxon>
        <taxon>Nectriaceae</taxon>
        <taxon>Dactylonectria</taxon>
    </lineage>
</organism>
<evidence type="ECO:0000256" key="2">
    <source>
        <dbReference type="SAM" id="Phobius"/>
    </source>
</evidence>
<keyword evidence="4" id="KW-1185">Reference proteome</keyword>
<comment type="caution">
    <text evidence="3">The sequence shown here is derived from an EMBL/GenBank/DDBJ whole genome shotgun (WGS) entry which is preliminary data.</text>
</comment>
<accession>A0A9P9EPH3</accession>
<feature type="compositionally biased region" description="Basic residues" evidence="1">
    <location>
        <begin position="134"/>
        <end position="144"/>
    </location>
</feature>